<gene>
    <name evidence="1" type="ORF">EHO59_10480</name>
</gene>
<dbReference type="OrthoDB" id="338251at2"/>
<keyword evidence="2" id="KW-1185">Reference proteome</keyword>
<reference evidence="1" key="1">
    <citation type="journal article" date="2019" name="PLoS Negl. Trop. Dis.">
        <title>Revisiting the worldwide diversity of Leptospira species in the environment.</title>
        <authorList>
            <person name="Vincent A.T."/>
            <person name="Schiettekatte O."/>
            <person name="Bourhy P."/>
            <person name="Veyrier F.J."/>
            <person name="Picardeau M."/>
        </authorList>
    </citation>
    <scope>NUCLEOTIDE SEQUENCE [LARGE SCALE GENOMIC DNA]</scope>
    <source>
        <strain evidence="1">SSS9</strain>
    </source>
</reference>
<comment type="caution">
    <text evidence="1">The sequence shown here is derived from an EMBL/GenBank/DDBJ whole genome shotgun (WGS) entry which is preliminary data.</text>
</comment>
<evidence type="ECO:0000313" key="1">
    <source>
        <dbReference type="EMBL" id="TGK03944.1"/>
    </source>
</evidence>
<dbReference type="AlphaFoldDB" id="A0A4R9FYH4"/>
<protein>
    <submittedName>
        <fullName evidence="1">Uncharacterized protein</fullName>
    </submittedName>
</protein>
<accession>A0A4R9FYH4</accession>
<sequence length="169" mass="17958">MSEQSIYMPVFRSIAMSLAILTLSFCSQTETDSGSEGFILQSLINNSAKPVSACKTSAEEAQDCLESSSDLSGSGEEKLAQIFSGGSASSYESYCNQLLEQGQMAKLGAKVQECIFECNAAYWSKVQSEGSCEGDGTELITGSGVETLNCLRNCKELYLTDSEPSASGN</sequence>
<evidence type="ECO:0000313" key="2">
    <source>
        <dbReference type="Proteomes" id="UP000297453"/>
    </source>
</evidence>
<proteinExistence type="predicted"/>
<dbReference type="EMBL" id="RQEP01000012">
    <property type="protein sequence ID" value="TGK03944.1"/>
    <property type="molecule type" value="Genomic_DNA"/>
</dbReference>
<name>A0A4R9FYH4_9LEPT</name>
<dbReference type="RefSeq" id="WP_135587672.1">
    <property type="nucleotide sequence ID" value="NZ_RQEP01000012.1"/>
</dbReference>
<dbReference type="Proteomes" id="UP000297453">
    <property type="component" value="Unassembled WGS sequence"/>
</dbReference>
<organism evidence="1 2">
    <name type="scientific">Leptospira semungkisensis</name>
    <dbReference type="NCBI Taxonomy" id="2484985"/>
    <lineage>
        <taxon>Bacteria</taxon>
        <taxon>Pseudomonadati</taxon>
        <taxon>Spirochaetota</taxon>
        <taxon>Spirochaetia</taxon>
        <taxon>Leptospirales</taxon>
        <taxon>Leptospiraceae</taxon>
        <taxon>Leptospira</taxon>
    </lineage>
</organism>